<reference evidence="2 3" key="1">
    <citation type="submission" date="2024-03" db="EMBL/GenBank/DDBJ databases">
        <title>Adaptation during the transition from Ophiocordyceps entomopathogen to insect associate is accompanied by gene loss and intensified selection.</title>
        <authorList>
            <person name="Ward C.M."/>
            <person name="Onetto C.A."/>
            <person name="Borneman A.R."/>
        </authorList>
    </citation>
    <scope>NUCLEOTIDE SEQUENCE [LARGE SCALE GENOMIC DNA]</scope>
    <source>
        <strain evidence="2">AWRI1</strain>
        <tissue evidence="2">Single Adult Female</tissue>
    </source>
</reference>
<feature type="compositionally biased region" description="Polar residues" evidence="1">
    <location>
        <begin position="73"/>
        <end position="85"/>
    </location>
</feature>
<keyword evidence="3" id="KW-1185">Reference proteome</keyword>
<gene>
    <name evidence="2" type="ORF">V9T40_003654</name>
</gene>
<dbReference type="EMBL" id="JBBCAQ010000006">
    <property type="protein sequence ID" value="KAK7603655.1"/>
    <property type="molecule type" value="Genomic_DNA"/>
</dbReference>
<protein>
    <submittedName>
        <fullName evidence="2">Uncharacterized protein</fullName>
    </submittedName>
</protein>
<dbReference type="Proteomes" id="UP001367676">
    <property type="component" value="Unassembled WGS sequence"/>
</dbReference>
<feature type="region of interest" description="Disordered" evidence="1">
    <location>
        <begin position="21"/>
        <end position="85"/>
    </location>
</feature>
<comment type="caution">
    <text evidence="2">The sequence shown here is derived from an EMBL/GenBank/DDBJ whole genome shotgun (WGS) entry which is preliminary data.</text>
</comment>
<name>A0AAN9TVR6_9HEMI</name>
<proteinExistence type="predicted"/>
<accession>A0AAN9TVR6</accession>
<feature type="compositionally biased region" description="Basic and acidic residues" evidence="1">
    <location>
        <begin position="35"/>
        <end position="72"/>
    </location>
</feature>
<dbReference type="AlphaFoldDB" id="A0AAN9TVR6"/>
<evidence type="ECO:0000313" key="2">
    <source>
        <dbReference type="EMBL" id="KAK7603655.1"/>
    </source>
</evidence>
<evidence type="ECO:0000256" key="1">
    <source>
        <dbReference type="SAM" id="MobiDB-lite"/>
    </source>
</evidence>
<evidence type="ECO:0000313" key="3">
    <source>
        <dbReference type="Proteomes" id="UP001367676"/>
    </source>
</evidence>
<organism evidence="2 3">
    <name type="scientific">Parthenolecanium corni</name>
    <dbReference type="NCBI Taxonomy" id="536013"/>
    <lineage>
        <taxon>Eukaryota</taxon>
        <taxon>Metazoa</taxon>
        <taxon>Ecdysozoa</taxon>
        <taxon>Arthropoda</taxon>
        <taxon>Hexapoda</taxon>
        <taxon>Insecta</taxon>
        <taxon>Pterygota</taxon>
        <taxon>Neoptera</taxon>
        <taxon>Paraneoptera</taxon>
        <taxon>Hemiptera</taxon>
        <taxon>Sternorrhyncha</taxon>
        <taxon>Coccoidea</taxon>
        <taxon>Coccidae</taxon>
        <taxon>Parthenolecanium</taxon>
    </lineage>
</organism>
<sequence>MAAKEDTSGALALLEASVPQLPDLKGKPGSATIKASEEDSREVETHRTVTKNEGDKKLEQESHKLQKQDSERTAQASIKTTNEGGVTRTIATTQVTFSSSFEEEETTHQKITSAPVKSIVHKK</sequence>